<keyword evidence="6" id="KW-1185">Reference proteome</keyword>
<dbReference type="PANTHER" id="PTHR30061:SF50">
    <property type="entry name" value="MALTOSE_MALTODEXTRIN-BINDING PERIPLASMIC PROTEIN"/>
    <property type="match status" value="1"/>
</dbReference>
<evidence type="ECO:0000313" key="5">
    <source>
        <dbReference type="EMBL" id="MDQ7906891.1"/>
    </source>
</evidence>
<keyword evidence="4" id="KW-0472">Membrane</keyword>
<feature type="transmembrane region" description="Helical" evidence="4">
    <location>
        <begin position="20"/>
        <end position="39"/>
    </location>
</feature>
<keyword evidence="4" id="KW-0812">Transmembrane</keyword>
<dbReference type="RefSeq" id="WP_308714169.1">
    <property type="nucleotide sequence ID" value="NZ_JAVHUY010000018.1"/>
</dbReference>
<evidence type="ECO:0000256" key="2">
    <source>
        <dbReference type="ARBA" id="ARBA00022448"/>
    </source>
</evidence>
<evidence type="ECO:0000256" key="3">
    <source>
        <dbReference type="ARBA" id="ARBA00022729"/>
    </source>
</evidence>
<dbReference type="SUPFAM" id="SSF53850">
    <property type="entry name" value="Periplasmic binding protein-like II"/>
    <property type="match status" value="1"/>
</dbReference>
<dbReference type="Gene3D" id="3.40.190.10">
    <property type="entry name" value="Periplasmic binding protein-like II"/>
    <property type="match status" value="2"/>
</dbReference>
<evidence type="ECO:0000256" key="1">
    <source>
        <dbReference type="ARBA" id="ARBA00008520"/>
    </source>
</evidence>
<reference evidence="5 6" key="1">
    <citation type="submission" date="2023-08" db="EMBL/GenBank/DDBJ databases">
        <title>Phytohabitans sansha sp. nov., isolated from marine sediment.</title>
        <authorList>
            <person name="Zhao Y."/>
            <person name="Yi K."/>
        </authorList>
    </citation>
    <scope>NUCLEOTIDE SEQUENCE [LARGE SCALE GENOMIC DNA]</scope>
    <source>
        <strain evidence="5 6">ZYX-F-186</strain>
    </source>
</reference>
<organism evidence="5 6">
    <name type="scientific">Phytohabitans maris</name>
    <dbReference type="NCBI Taxonomy" id="3071409"/>
    <lineage>
        <taxon>Bacteria</taxon>
        <taxon>Bacillati</taxon>
        <taxon>Actinomycetota</taxon>
        <taxon>Actinomycetes</taxon>
        <taxon>Micromonosporales</taxon>
        <taxon>Micromonosporaceae</taxon>
    </lineage>
</organism>
<dbReference type="EMBL" id="JAVHUY010000018">
    <property type="protein sequence ID" value="MDQ7906891.1"/>
    <property type="molecule type" value="Genomic_DNA"/>
</dbReference>
<evidence type="ECO:0000313" key="6">
    <source>
        <dbReference type="Proteomes" id="UP001230908"/>
    </source>
</evidence>
<dbReference type="Proteomes" id="UP001230908">
    <property type="component" value="Unassembled WGS sequence"/>
</dbReference>
<evidence type="ECO:0000256" key="4">
    <source>
        <dbReference type="SAM" id="Phobius"/>
    </source>
</evidence>
<keyword evidence="2" id="KW-0813">Transport</keyword>
<dbReference type="InterPro" id="IPR006059">
    <property type="entry name" value="SBP"/>
</dbReference>
<accession>A0ABU0ZK46</accession>
<keyword evidence="3" id="KW-0732">Signal</keyword>
<sequence length="437" mass="48013">MSRIGWAWGGVRRAWGWSGFAAGLAAGTVFAVVGANYLIDRPGREALEEGTIVILSSFDESIGEQQLALVRQWNATHPEHKAEFRALQGVADDHYSEIVGQAEASSSDVDIFSLDVPWVAEFADRGFIREMPVSGEELEGFLAQPLETCRWGGKLWALPFYTNAGLLYYRSDLVGDFQPPTGWPQLTSDITKAFDAIPDDRQPAAGYAGQLADYEGLTVNALEAIWAEGGDVVDHGGNVVIDSPEARAGLRRLATGLAQTNPQVIDRDARTYHEAETTQTFREGRLLFMRNWPLALRDLDTTTENKTIEYDVVPLPGPSVLGGQNLAIASSTDQPAAAKALIQFLTSPRSQQILFERGGFAATRELVYHDDSVNQRYPYAKTLLSALRVARPRPVTPHYAQFSRTFRQGVNEALDNDGELPDDFTSRLEAALDGRVP</sequence>
<comment type="caution">
    <text evidence="5">The sequence shown here is derived from an EMBL/GenBank/DDBJ whole genome shotgun (WGS) entry which is preliminary data.</text>
</comment>
<keyword evidence="4" id="KW-1133">Transmembrane helix</keyword>
<dbReference type="PANTHER" id="PTHR30061">
    <property type="entry name" value="MALTOSE-BINDING PERIPLASMIC PROTEIN"/>
    <property type="match status" value="1"/>
</dbReference>
<dbReference type="Pfam" id="PF13416">
    <property type="entry name" value="SBP_bac_8"/>
    <property type="match status" value="1"/>
</dbReference>
<comment type="similarity">
    <text evidence="1">Belongs to the bacterial solute-binding protein 1 family.</text>
</comment>
<protein>
    <submittedName>
        <fullName evidence="5">Extracellular solute-binding protein</fullName>
    </submittedName>
</protein>
<name>A0ABU0ZK46_9ACTN</name>
<gene>
    <name evidence="5" type="ORF">RB614_20470</name>
</gene>
<proteinExistence type="inferred from homology"/>